<protein>
    <submittedName>
        <fullName evidence="16">TonB-dependent receptor</fullName>
    </submittedName>
</protein>
<evidence type="ECO:0000313" key="16">
    <source>
        <dbReference type="EMBL" id="ANB17513.1"/>
    </source>
</evidence>
<reference evidence="16 17" key="1">
    <citation type="submission" date="2016-04" db="EMBL/GenBank/DDBJ databases">
        <title>Complete genome sequence of Dokdonella koreensis DS-123T.</title>
        <authorList>
            <person name="Kim J.F."/>
            <person name="Lee H."/>
            <person name="Kwak M.-J."/>
        </authorList>
    </citation>
    <scope>NUCLEOTIDE SEQUENCE [LARGE SCALE GENOMIC DNA]</scope>
    <source>
        <strain evidence="16 17">DS-123</strain>
    </source>
</reference>
<dbReference type="AlphaFoldDB" id="A0A160DUV2"/>
<evidence type="ECO:0000256" key="7">
    <source>
        <dbReference type="ARBA" id="ARBA00023077"/>
    </source>
</evidence>
<dbReference type="PANTHER" id="PTHR30069:SF29">
    <property type="entry name" value="HEMOGLOBIN AND HEMOGLOBIN-HAPTOGLOBIN-BINDING PROTEIN 1-RELATED"/>
    <property type="match status" value="1"/>
</dbReference>
<accession>A0A160DUV2</accession>
<dbReference type="KEGG" id="dko:I596_1487"/>
<dbReference type="GO" id="GO:0015344">
    <property type="term" value="F:siderophore uptake transmembrane transporter activity"/>
    <property type="evidence" value="ECO:0007669"/>
    <property type="project" value="TreeGrafter"/>
</dbReference>
<keyword evidence="5 11" id="KW-0812">Transmembrane</keyword>
<organism evidence="16 17">
    <name type="scientific">Dokdonella koreensis DS-123</name>
    <dbReference type="NCBI Taxonomy" id="1300342"/>
    <lineage>
        <taxon>Bacteria</taxon>
        <taxon>Pseudomonadati</taxon>
        <taxon>Pseudomonadota</taxon>
        <taxon>Gammaproteobacteria</taxon>
        <taxon>Lysobacterales</taxon>
        <taxon>Rhodanobacteraceae</taxon>
        <taxon>Dokdonella</taxon>
    </lineage>
</organism>
<evidence type="ECO:0000259" key="15">
    <source>
        <dbReference type="Pfam" id="PF07715"/>
    </source>
</evidence>
<dbReference type="Proteomes" id="UP000076830">
    <property type="component" value="Chromosome"/>
</dbReference>
<dbReference type="InterPro" id="IPR037066">
    <property type="entry name" value="Plug_dom_sf"/>
</dbReference>
<evidence type="ECO:0000256" key="12">
    <source>
        <dbReference type="RuleBase" id="RU003357"/>
    </source>
</evidence>
<dbReference type="SUPFAM" id="SSF56935">
    <property type="entry name" value="Porins"/>
    <property type="match status" value="1"/>
</dbReference>
<dbReference type="GO" id="GO:0009279">
    <property type="term" value="C:cell outer membrane"/>
    <property type="evidence" value="ECO:0007669"/>
    <property type="project" value="UniProtKB-SubCell"/>
</dbReference>
<dbReference type="PATRIC" id="fig|1300342.3.peg.1449"/>
<keyword evidence="3 11" id="KW-0813">Transport</keyword>
<keyword evidence="10 11" id="KW-0998">Cell outer membrane</keyword>
<evidence type="ECO:0000256" key="11">
    <source>
        <dbReference type="PROSITE-ProRule" id="PRU01360"/>
    </source>
</evidence>
<feature type="domain" description="TonB-dependent receptor plug" evidence="15">
    <location>
        <begin position="51"/>
        <end position="149"/>
    </location>
</feature>
<dbReference type="PROSITE" id="PS52016">
    <property type="entry name" value="TONB_DEPENDENT_REC_3"/>
    <property type="match status" value="1"/>
</dbReference>
<evidence type="ECO:0000256" key="5">
    <source>
        <dbReference type="ARBA" id="ARBA00022692"/>
    </source>
</evidence>
<feature type="signal peptide" evidence="13">
    <location>
        <begin position="1"/>
        <end position="21"/>
    </location>
</feature>
<comment type="subcellular location">
    <subcellularLocation>
        <location evidence="1 11">Cell outer membrane</location>
        <topology evidence="1 11">Multi-pass membrane protein</topology>
    </subcellularLocation>
</comment>
<evidence type="ECO:0000256" key="2">
    <source>
        <dbReference type="ARBA" id="ARBA00008143"/>
    </source>
</evidence>
<dbReference type="Pfam" id="PF00593">
    <property type="entry name" value="TonB_dep_Rec_b-barrel"/>
    <property type="match status" value="1"/>
</dbReference>
<dbReference type="Pfam" id="PF07715">
    <property type="entry name" value="Plug"/>
    <property type="match status" value="1"/>
</dbReference>
<evidence type="ECO:0000259" key="14">
    <source>
        <dbReference type="Pfam" id="PF00593"/>
    </source>
</evidence>
<dbReference type="InterPro" id="IPR000531">
    <property type="entry name" value="Beta-barrel_TonB"/>
</dbReference>
<evidence type="ECO:0000256" key="13">
    <source>
        <dbReference type="SAM" id="SignalP"/>
    </source>
</evidence>
<keyword evidence="17" id="KW-1185">Reference proteome</keyword>
<keyword evidence="6 13" id="KW-0732">Signal</keyword>
<comment type="similarity">
    <text evidence="2">Belongs to the TonB-dependent receptor family. Hemoglobin/haptoglobin binding protein subfamily.</text>
</comment>
<keyword evidence="8 11" id="KW-0472">Membrane</keyword>
<evidence type="ECO:0000256" key="8">
    <source>
        <dbReference type="ARBA" id="ARBA00023136"/>
    </source>
</evidence>
<keyword evidence="9 16" id="KW-0675">Receptor</keyword>
<dbReference type="InterPro" id="IPR012910">
    <property type="entry name" value="Plug_dom"/>
</dbReference>
<dbReference type="PANTHER" id="PTHR30069">
    <property type="entry name" value="TONB-DEPENDENT OUTER MEMBRANE RECEPTOR"/>
    <property type="match status" value="1"/>
</dbReference>
<dbReference type="RefSeq" id="WP_067645779.1">
    <property type="nucleotide sequence ID" value="NZ_CP015249.1"/>
</dbReference>
<evidence type="ECO:0000256" key="4">
    <source>
        <dbReference type="ARBA" id="ARBA00022452"/>
    </source>
</evidence>
<keyword evidence="4 11" id="KW-1134">Transmembrane beta strand</keyword>
<dbReference type="GO" id="GO:0044718">
    <property type="term" value="P:siderophore transmembrane transport"/>
    <property type="evidence" value="ECO:0007669"/>
    <property type="project" value="TreeGrafter"/>
</dbReference>
<dbReference type="EMBL" id="CP015249">
    <property type="protein sequence ID" value="ANB17513.1"/>
    <property type="molecule type" value="Genomic_DNA"/>
</dbReference>
<evidence type="ECO:0000256" key="9">
    <source>
        <dbReference type="ARBA" id="ARBA00023170"/>
    </source>
</evidence>
<dbReference type="InterPro" id="IPR036942">
    <property type="entry name" value="Beta-barrel_TonB_sf"/>
</dbReference>
<evidence type="ECO:0000256" key="3">
    <source>
        <dbReference type="ARBA" id="ARBA00022448"/>
    </source>
</evidence>
<evidence type="ECO:0000256" key="1">
    <source>
        <dbReference type="ARBA" id="ARBA00004571"/>
    </source>
</evidence>
<dbReference type="STRING" id="1300342.I596_1487"/>
<dbReference type="CDD" id="cd01347">
    <property type="entry name" value="ligand_gated_channel"/>
    <property type="match status" value="1"/>
</dbReference>
<feature type="domain" description="TonB-dependent receptor-like beta-barrel" evidence="14">
    <location>
        <begin position="232"/>
        <end position="644"/>
    </location>
</feature>
<feature type="chain" id="PRO_5007813472" evidence="13">
    <location>
        <begin position="22"/>
        <end position="670"/>
    </location>
</feature>
<dbReference type="Gene3D" id="2.40.170.20">
    <property type="entry name" value="TonB-dependent receptor, beta-barrel domain"/>
    <property type="match status" value="1"/>
</dbReference>
<evidence type="ECO:0000313" key="17">
    <source>
        <dbReference type="Proteomes" id="UP000076830"/>
    </source>
</evidence>
<name>A0A160DUV2_9GAMM</name>
<dbReference type="InterPro" id="IPR039426">
    <property type="entry name" value="TonB-dep_rcpt-like"/>
</dbReference>
<sequence>MRNLAAAIAACLASSIPLAAAAEAGAAAESDIFSLGVVEVIGIPPLRPAPGSERVDAEAIERHDRRDVAEALDLLPGVTLQNVGQRRERMVWIRGFNSRQIPIYIDGVPVYVPYDGNIDLARFGVDSLSEIVVTKGLTSVLYGPNALGGSVNLVSRRPTQPFEAAATAGFDLDRTGDLSGYRADARIGGRSANGYAQVTAGYADNDFFRLPAGVRPTAAEDGGRRENSADQDRRVTAKVAWTPNATDEYSISYHRQDGEKQDPPYAGRANVTPRYWRWPDWDKESLYLITRTALGGDADLRLRAYYDSFYNQLDSWDDATYSTQNRPYAFSSIYDDFTTGASGEIEQRWSERQVTRLALHFKRDVHRETSAVGAPQQHFVDKTWSAGLEHEWRPHARWTVTPGVAYNRLQGEQADNLVAGAIEPFAVETNDAFNVQVALAYALGEDSRFFGGISRKTRFPTLKDRYSYRMGSALPNPDLEAERSTNLELGYEGIAGGVRYRAAVFHSRLDDAIESVSLDPSACTSPPCSQLRNIGEQRNQGVELSADADLTDRLRVAASYTYLDRDNRSQPQVRSTDTPREKLFASLDYALGERWTALASATSESRRYSSTDSRRIAPGFTSYDARLKWQAADNLGVSFGVHNISDKRYMYEEGYPESGRTYAFAVNYRY</sequence>
<proteinExistence type="inferred from homology"/>
<gene>
    <name evidence="16" type="ORF">I596_1487</name>
</gene>
<keyword evidence="7 12" id="KW-0798">TonB box</keyword>
<dbReference type="Gene3D" id="2.170.130.10">
    <property type="entry name" value="TonB-dependent receptor, plug domain"/>
    <property type="match status" value="1"/>
</dbReference>
<evidence type="ECO:0000256" key="6">
    <source>
        <dbReference type="ARBA" id="ARBA00022729"/>
    </source>
</evidence>
<evidence type="ECO:0000256" key="10">
    <source>
        <dbReference type="ARBA" id="ARBA00023237"/>
    </source>
</evidence>